<comment type="function">
    <text evidence="2">Antitoxin component of a type II toxin-antitoxin (TA) system.</text>
</comment>
<dbReference type="PANTHER" id="PTHR33713:SF11">
    <property type="entry name" value="PREVENT-HOST-DEATH FAMILY PROTEIN"/>
    <property type="match status" value="1"/>
</dbReference>
<gene>
    <name evidence="3" type="ORF">GM655_08640</name>
</gene>
<comment type="similarity">
    <text evidence="1 2">Belongs to the phD/YefM antitoxin family.</text>
</comment>
<sequence length="88" mass="10129">MPLPQQIRPITYLKSSAAEIVKEFITNPEPIIITQHGEPKMVVMDIREYEKQQETLALLKLIALGKQEFKEGKFSDAESFLDEMDDHP</sequence>
<dbReference type="NCBIfam" id="TIGR01552">
    <property type="entry name" value="phd_fam"/>
    <property type="match status" value="1"/>
</dbReference>
<accession>A0ABW9SL54</accession>
<evidence type="ECO:0000256" key="2">
    <source>
        <dbReference type="RuleBase" id="RU362080"/>
    </source>
</evidence>
<dbReference type="InterPro" id="IPR036165">
    <property type="entry name" value="YefM-like_sf"/>
</dbReference>
<dbReference type="InterPro" id="IPR051405">
    <property type="entry name" value="phD/YefM_antitoxin"/>
</dbReference>
<reference evidence="3 4" key="1">
    <citation type="submission" date="2019-11" db="EMBL/GenBank/DDBJ databases">
        <title>Type strains purchased from KCTC, JCM and DSMZ.</title>
        <authorList>
            <person name="Lu H."/>
        </authorList>
    </citation>
    <scope>NUCLEOTIDE SEQUENCE [LARGE SCALE GENOMIC DNA]</scope>
    <source>
        <strain evidence="3 4">DSM 103461</strain>
    </source>
</reference>
<dbReference type="PANTHER" id="PTHR33713">
    <property type="entry name" value="ANTITOXIN YAFN-RELATED"/>
    <property type="match status" value="1"/>
</dbReference>
<dbReference type="EMBL" id="WNKW01000002">
    <property type="protein sequence ID" value="MTW32891.1"/>
    <property type="molecule type" value="Genomic_DNA"/>
</dbReference>
<dbReference type="RefSeq" id="WP_155434279.1">
    <property type="nucleotide sequence ID" value="NZ_JBHLXK010000004.1"/>
</dbReference>
<organism evidence="3 4">
    <name type="scientific">Pseudoduganella danionis</name>
    <dbReference type="NCBI Taxonomy" id="1890295"/>
    <lineage>
        <taxon>Bacteria</taxon>
        <taxon>Pseudomonadati</taxon>
        <taxon>Pseudomonadota</taxon>
        <taxon>Betaproteobacteria</taxon>
        <taxon>Burkholderiales</taxon>
        <taxon>Oxalobacteraceae</taxon>
        <taxon>Telluria group</taxon>
        <taxon>Pseudoduganella</taxon>
    </lineage>
</organism>
<dbReference type="Gene3D" id="3.40.1620.10">
    <property type="entry name" value="YefM-like domain"/>
    <property type="match status" value="1"/>
</dbReference>
<proteinExistence type="inferred from homology"/>
<dbReference type="InterPro" id="IPR006442">
    <property type="entry name" value="Antitoxin_Phd/YefM"/>
</dbReference>
<dbReference type="Pfam" id="PF02604">
    <property type="entry name" value="PhdYeFM_antitox"/>
    <property type="match status" value="1"/>
</dbReference>
<protein>
    <recommendedName>
        <fullName evidence="2">Antitoxin</fullName>
    </recommendedName>
</protein>
<name>A0ABW9SL54_9BURK</name>
<dbReference type="Proteomes" id="UP000735592">
    <property type="component" value="Unassembled WGS sequence"/>
</dbReference>
<comment type="caution">
    <text evidence="3">The sequence shown here is derived from an EMBL/GenBank/DDBJ whole genome shotgun (WGS) entry which is preliminary data.</text>
</comment>
<keyword evidence="4" id="KW-1185">Reference proteome</keyword>
<dbReference type="SUPFAM" id="SSF143120">
    <property type="entry name" value="YefM-like"/>
    <property type="match status" value="1"/>
</dbReference>
<evidence type="ECO:0000313" key="3">
    <source>
        <dbReference type="EMBL" id="MTW32891.1"/>
    </source>
</evidence>
<evidence type="ECO:0000256" key="1">
    <source>
        <dbReference type="ARBA" id="ARBA00009981"/>
    </source>
</evidence>
<evidence type="ECO:0000313" key="4">
    <source>
        <dbReference type="Proteomes" id="UP000735592"/>
    </source>
</evidence>